<gene>
    <name evidence="1" type="ORF">SETTUDRAFT_99548</name>
</gene>
<evidence type="ECO:0008006" key="3">
    <source>
        <dbReference type="Google" id="ProtNLM"/>
    </source>
</evidence>
<keyword evidence="2" id="KW-1185">Reference proteome</keyword>
<dbReference type="SUPFAM" id="SSF52058">
    <property type="entry name" value="L domain-like"/>
    <property type="match status" value="1"/>
</dbReference>
<reference evidence="1 2" key="2">
    <citation type="journal article" date="2013" name="PLoS Genet.">
        <title>Comparative genome structure, secondary metabolite, and effector coding capacity across Cochliobolus pathogens.</title>
        <authorList>
            <person name="Condon B.J."/>
            <person name="Leng Y."/>
            <person name="Wu D."/>
            <person name="Bushley K.E."/>
            <person name="Ohm R.A."/>
            <person name="Otillar R."/>
            <person name="Martin J."/>
            <person name="Schackwitz W."/>
            <person name="Grimwood J."/>
            <person name="MohdZainudin N."/>
            <person name="Xue C."/>
            <person name="Wang R."/>
            <person name="Manning V.A."/>
            <person name="Dhillon B."/>
            <person name="Tu Z.J."/>
            <person name="Steffenson B.J."/>
            <person name="Salamov A."/>
            <person name="Sun H."/>
            <person name="Lowry S."/>
            <person name="LaButti K."/>
            <person name="Han J."/>
            <person name="Copeland A."/>
            <person name="Lindquist E."/>
            <person name="Barry K."/>
            <person name="Schmutz J."/>
            <person name="Baker S.E."/>
            <person name="Ciuffetti L.M."/>
            <person name="Grigoriev I.V."/>
            <person name="Zhong S."/>
            <person name="Turgeon B.G."/>
        </authorList>
    </citation>
    <scope>NUCLEOTIDE SEQUENCE [LARGE SCALE GENOMIC DNA]</scope>
    <source>
        <strain evidence="2">28A</strain>
    </source>
</reference>
<dbReference type="EMBL" id="KB908866">
    <property type="protein sequence ID" value="EOA81726.1"/>
    <property type="molecule type" value="Genomic_DNA"/>
</dbReference>
<dbReference type="HOGENOM" id="CLU_694722_0_0_1"/>
<dbReference type="InterPro" id="IPR032675">
    <property type="entry name" value="LRR_dom_sf"/>
</dbReference>
<organism evidence="1 2">
    <name type="scientific">Exserohilum turcicum (strain 28A)</name>
    <name type="common">Northern leaf blight fungus</name>
    <name type="synonym">Setosphaeria turcica</name>
    <dbReference type="NCBI Taxonomy" id="671987"/>
    <lineage>
        <taxon>Eukaryota</taxon>
        <taxon>Fungi</taxon>
        <taxon>Dikarya</taxon>
        <taxon>Ascomycota</taxon>
        <taxon>Pezizomycotina</taxon>
        <taxon>Dothideomycetes</taxon>
        <taxon>Pleosporomycetidae</taxon>
        <taxon>Pleosporales</taxon>
        <taxon>Pleosporineae</taxon>
        <taxon>Pleosporaceae</taxon>
        <taxon>Exserohilum</taxon>
    </lineage>
</organism>
<dbReference type="Gene3D" id="3.80.10.10">
    <property type="entry name" value="Ribonuclease Inhibitor"/>
    <property type="match status" value="1"/>
</dbReference>
<evidence type="ECO:0000313" key="1">
    <source>
        <dbReference type="EMBL" id="EOA81726.1"/>
    </source>
</evidence>
<protein>
    <recommendedName>
        <fullName evidence="3">F-box domain-containing protein</fullName>
    </recommendedName>
</protein>
<dbReference type="OrthoDB" id="3750626at2759"/>
<evidence type="ECO:0000313" key="2">
    <source>
        <dbReference type="Proteomes" id="UP000016935"/>
    </source>
</evidence>
<dbReference type="AlphaFoldDB" id="R0I8K4"/>
<dbReference type="GeneID" id="19406443"/>
<dbReference type="Proteomes" id="UP000016935">
    <property type="component" value="Unassembled WGS sequence"/>
</dbReference>
<dbReference type="STRING" id="671987.R0I8K4"/>
<sequence>MAKITDLSNELLINITSYLSTGDEYAVKTLLYLCRTSRVLLGVAQPALYTSVRIVESTTDPLIHLKLFLRTVIECPSLAQKTKELALFNDHGILARLPNLRHLHLTTQIEAPRSLMQRMHEMQADLSILSKLKTFHLHKQYEDGPVDIEDYIPLMQYPSFERFSSESDVPDTPHGSRATNVITHTNAELSWCIRPLSTMEKLLDACPHLTVFKLDIPSETRYRWLWDVGYDPLVTPRDLVQALLRTHRQKLQTLYLNYGSNYNLNDPELQEEIEMSGDSVLDYPSYHIFTYPSFRDFETLSRITIEFERLYQFQDLPASLEHLQIICCHFEDLNRARLSNLIRLKDKWCPVIQSVTVCDYEEINQGINIVRDHATSLGMSVRVSAYGRVLTILGAGYHLTVKNLAYPMLDVSTHEDVMDISNLKMLLLWIQSRVQVVDLIN</sequence>
<accession>R0I8K4</accession>
<proteinExistence type="predicted"/>
<dbReference type="RefSeq" id="XP_008031106.1">
    <property type="nucleotide sequence ID" value="XM_008032915.1"/>
</dbReference>
<reference evidence="1 2" key="1">
    <citation type="journal article" date="2012" name="PLoS Pathog.">
        <title>Diverse lifestyles and strategies of plant pathogenesis encoded in the genomes of eighteen Dothideomycetes fungi.</title>
        <authorList>
            <person name="Ohm R.A."/>
            <person name="Feau N."/>
            <person name="Henrissat B."/>
            <person name="Schoch C.L."/>
            <person name="Horwitz B.A."/>
            <person name="Barry K.W."/>
            <person name="Condon B.J."/>
            <person name="Copeland A.C."/>
            <person name="Dhillon B."/>
            <person name="Glaser F."/>
            <person name="Hesse C.N."/>
            <person name="Kosti I."/>
            <person name="LaButti K."/>
            <person name="Lindquist E.A."/>
            <person name="Lucas S."/>
            <person name="Salamov A.A."/>
            <person name="Bradshaw R.E."/>
            <person name="Ciuffetti L."/>
            <person name="Hamelin R.C."/>
            <person name="Kema G.H.J."/>
            <person name="Lawrence C."/>
            <person name="Scott J.A."/>
            <person name="Spatafora J.W."/>
            <person name="Turgeon B.G."/>
            <person name="de Wit P.J.G.M."/>
            <person name="Zhong S."/>
            <person name="Goodwin S.B."/>
            <person name="Grigoriev I.V."/>
        </authorList>
    </citation>
    <scope>NUCLEOTIDE SEQUENCE [LARGE SCALE GENOMIC DNA]</scope>
    <source>
        <strain evidence="2">28A</strain>
    </source>
</reference>
<name>R0I8K4_EXST2</name>